<dbReference type="AlphaFoldDB" id="A0ABD0QCN6"/>
<evidence type="ECO:0000259" key="6">
    <source>
        <dbReference type="PROSITE" id="PS51456"/>
    </source>
</evidence>
<feature type="non-terminal residue" evidence="7">
    <location>
        <position position="51"/>
    </location>
</feature>
<evidence type="ECO:0000313" key="7">
    <source>
        <dbReference type="EMBL" id="KAL0184013.1"/>
    </source>
</evidence>
<dbReference type="Gene3D" id="3.40.850.10">
    <property type="entry name" value="Kinesin motor domain"/>
    <property type="match status" value="1"/>
</dbReference>
<evidence type="ECO:0000256" key="3">
    <source>
        <dbReference type="ARBA" id="ARBA00023123"/>
    </source>
</evidence>
<reference evidence="7 8" key="1">
    <citation type="submission" date="2024-05" db="EMBL/GenBank/DDBJ databases">
        <title>Genome sequencing and assembly of Indian major carp, Cirrhinus mrigala (Hamilton, 1822).</title>
        <authorList>
            <person name="Mohindra V."/>
            <person name="Chowdhury L.M."/>
            <person name="Lal K."/>
            <person name="Jena J.K."/>
        </authorList>
    </citation>
    <scope>NUCLEOTIDE SEQUENCE [LARGE SCALE GENOMIC DNA]</scope>
    <source>
        <strain evidence="7">CM1030</strain>
        <tissue evidence="7">Blood</tissue>
    </source>
</reference>
<evidence type="ECO:0000256" key="2">
    <source>
        <dbReference type="ARBA" id="ARBA00022840"/>
    </source>
</evidence>
<feature type="non-terminal residue" evidence="7">
    <location>
        <position position="1"/>
    </location>
</feature>
<feature type="domain" description="Myosin motor" evidence="6">
    <location>
        <begin position="1"/>
        <end position="51"/>
    </location>
</feature>
<protein>
    <recommendedName>
        <fullName evidence="6">Myosin motor domain-containing protein</fullName>
    </recommendedName>
</protein>
<dbReference type="GO" id="GO:0003779">
    <property type="term" value="F:actin binding"/>
    <property type="evidence" value="ECO:0007669"/>
    <property type="project" value="UniProtKB-KW"/>
</dbReference>
<comment type="similarity">
    <text evidence="5">Belongs to the TRAFAC class myosin-kinesin ATPase superfamily. Myosin family.</text>
</comment>
<gene>
    <name evidence="7" type="ORF">M9458_019709</name>
</gene>
<keyword evidence="4" id="KW-0505">Motor protein</keyword>
<dbReference type="PANTHER" id="PTHR46049:SF4">
    <property type="entry name" value="UNCONVENTIONAL MYOSIN-X"/>
    <property type="match status" value="1"/>
</dbReference>
<comment type="caution">
    <text evidence="5">Lacks conserved residue(s) required for the propagation of feature annotation.</text>
</comment>
<accession>A0ABD0QCN6</accession>
<proteinExistence type="inferred from homology"/>
<keyword evidence="8" id="KW-1185">Reference proteome</keyword>
<name>A0ABD0QCN6_CIRMR</name>
<dbReference type="InterPro" id="IPR036961">
    <property type="entry name" value="Kinesin_motor_dom_sf"/>
</dbReference>
<sequence>TNIGSILAAVNPYKQIPGLYDTEAVDVYSRHHLGELPPHIFAVANECYRCL</sequence>
<dbReference type="InterPro" id="IPR027417">
    <property type="entry name" value="P-loop_NTPase"/>
</dbReference>
<dbReference type="InterPro" id="IPR051724">
    <property type="entry name" value="Actin_motor_Myosin"/>
</dbReference>
<keyword evidence="5" id="KW-0009">Actin-binding</keyword>
<comment type="caution">
    <text evidence="7">The sequence shown here is derived from an EMBL/GenBank/DDBJ whole genome shotgun (WGS) entry which is preliminary data.</text>
</comment>
<keyword evidence="1" id="KW-0547">Nucleotide-binding</keyword>
<dbReference type="Pfam" id="PF00063">
    <property type="entry name" value="Myosin_head"/>
    <property type="match status" value="1"/>
</dbReference>
<dbReference type="GO" id="GO:0005524">
    <property type="term" value="F:ATP binding"/>
    <property type="evidence" value="ECO:0007669"/>
    <property type="project" value="UniProtKB-KW"/>
</dbReference>
<dbReference type="GO" id="GO:0016459">
    <property type="term" value="C:myosin complex"/>
    <property type="evidence" value="ECO:0007669"/>
    <property type="project" value="UniProtKB-KW"/>
</dbReference>
<dbReference type="GO" id="GO:0048731">
    <property type="term" value="P:system development"/>
    <property type="evidence" value="ECO:0007669"/>
    <property type="project" value="UniProtKB-ARBA"/>
</dbReference>
<organism evidence="7 8">
    <name type="scientific">Cirrhinus mrigala</name>
    <name type="common">Mrigala</name>
    <dbReference type="NCBI Taxonomy" id="683832"/>
    <lineage>
        <taxon>Eukaryota</taxon>
        <taxon>Metazoa</taxon>
        <taxon>Chordata</taxon>
        <taxon>Craniata</taxon>
        <taxon>Vertebrata</taxon>
        <taxon>Euteleostomi</taxon>
        <taxon>Actinopterygii</taxon>
        <taxon>Neopterygii</taxon>
        <taxon>Teleostei</taxon>
        <taxon>Ostariophysi</taxon>
        <taxon>Cypriniformes</taxon>
        <taxon>Cyprinidae</taxon>
        <taxon>Labeoninae</taxon>
        <taxon>Labeonini</taxon>
        <taxon>Cirrhinus</taxon>
    </lineage>
</organism>
<evidence type="ECO:0000256" key="1">
    <source>
        <dbReference type="ARBA" id="ARBA00022741"/>
    </source>
</evidence>
<dbReference type="InterPro" id="IPR001609">
    <property type="entry name" value="Myosin_head_motor_dom-like"/>
</dbReference>
<keyword evidence="2" id="KW-0067">ATP-binding</keyword>
<evidence type="ECO:0000256" key="4">
    <source>
        <dbReference type="ARBA" id="ARBA00023175"/>
    </source>
</evidence>
<evidence type="ECO:0000313" key="8">
    <source>
        <dbReference type="Proteomes" id="UP001529510"/>
    </source>
</evidence>
<evidence type="ECO:0000256" key="5">
    <source>
        <dbReference type="PROSITE-ProRule" id="PRU00782"/>
    </source>
</evidence>
<dbReference type="EMBL" id="JAMKFB020000009">
    <property type="protein sequence ID" value="KAL0184013.1"/>
    <property type="molecule type" value="Genomic_DNA"/>
</dbReference>
<dbReference type="SUPFAM" id="SSF52540">
    <property type="entry name" value="P-loop containing nucleoside triphosphate hydrolases"/>
    <property type="match status" value="1"/>
</dbReference>
<keyword evidence="3 5" id="KW-0518">Myosin</keyword>
<dbReference type="Proteomes" id="UP001529510">
    <property type="component" value="Unassembled WGS sequence"/>
</dbReference>
<dbReference type="PROSITE" id="PS51456">
    <property type="entry name" value="MYOSIN_MOTOR"/>
    <property type="match status" value="1"/>
</dbReference>
<dbReference type="PANTHER" id="PTHR46049">
    <property type="entry name" value="AGAP003327-PA"/>
    <property type="match status" value="1"/>
</dbReference>